<protein>
    <submittedName>
        <fullName evidence="5">Transcriptional regulator, MarR family</fullName>
    </submittedName>
</protein>
<dbReference type="Gene3D" id="1.10.10.10">
    <property type="entry name" value="Winged helix-like DNA-binding domain superfamily/Winged helix DNA-binding domain"/>
    <property type="match status" value="1"/>
</dbReference>
<keyword evidence="1" id="KW-0805">Transcription regulation</keyword>
<gene>
    <name evidence="5" type="ORF">HMPREF3187_00913</name>
</gene>
<dbReference type="PROSITE" id="PS50995">
    <property type="entry name" value="HTH_MARR_2"/>
    <property type="match status" value="1"/>
</dbReference>
<organism evidence="5 6">
    <name type="scientific">Aerococcus christensenii</name>
    <dbReference type="NCBI Taxonomy" id="87541"/>
    <lineage>
        <taxon>Bacteria</taxon>
        <taxon>Bacillati</taxon>
        <taxon>Bacillota</taxon>
        <taxon>Bacilli</taxon>
        <taxon>Lactobacillales</taxon>
        <taxon>Aerococcaceae</taxon>
        <taxon>Aerococcus</taxon>
    </lineage>
</organism>
<evidence type="ECO:0000256" key="2">
    <source>
        <dbReference type="ARBA" id="ARBA00023125"/>
    </source>
</evidence>
<sequence length="146" mass="16773">MTQDSLVTLILQLSNLEQDLIRQRLKNSSLNAMQAKTLEFIHQHPSTNQRDLATYLMKPEATITHMIRSLEQKGYIYRESSPTNDREKQVFLTPLGTSEIIKLQALFADLENDFKAYLGEKNNQLLTQNLSQLKKHLMLTIKKGAS</sequence>
<accession>A0A133XZG1</accession>
<dbReference type="SMART" id="SM00347">
    <property type="entry name" value="HTH_MARR"/>
    <property type="match status" value="1"/>
</dbReference>
<evidence type="ECO:0000313" key="5">
    <source>
        <dbReference type="EMBL" id="KXB36327.1"/>
    </source>
</evidence>
<reference evidence="5 6" key="1">
    <citation type="submission" date="2016-01" db="EMBL/GenBank/DDBJ databases">
        <authorList>
            <person name="Oliw E.H."/>
        </authorList>
    </citation>
    <scope>NUCLEOTIDE SEQUENCE [LARGE SCALE GENOMIC DNA]</scope>
    <source>
        <strain evidence="5 6">KA00635</strain>
    </source>
</reference>
<dbReference type="Pfam" id="PF01047">
    <property type="entry name" value="MarR"/>
    <property type="match status" value="1"/>
</dbReference>
<evidence type="ECO:0000256" key="1">
    <source>
        <dbReference type="ARBA" id="ARBA00023015"/>
    </source>
</evidence>
<evidence type="ECO:0000259" key="4">
    <source>
        <dbReference type="PROSITE" id="PS50995"/>
    </source>
</evidence>
<comment type="caution">
    <text evidence="5">The sequence shown here is derived from an EMBL/GenBank/DDBJ whole genome shotgun (WGS) entry which is preliminary data.</text>
</comment>
<keyword evidence="2" id="KW-0238">DNA-binding</keyword>
<dbReference type="InterPro" id="IPR036388">
    <property type="entry name" value="WH-like_DNA-bd_sf"/>
</dbReference>
<dbReference type="PANTHER" id="PTHR42756">
    <property type="entry name" value="TRANSCRIPTIONAL REGULATOR, MARR"/>
    <property type="match status" value="1"/>
</dbReference>
<dbReference type="InterPro" id="IPR000835">
    <property type="entry name" value="HTH_MarR-typ"/>
</dbReference>
<evidence type="ECO:0000313" key="6">
    <source>
        <dbReference type="Proteomes" id="UP000070422"/>
    </source>
</evidence>
<dbReference type="PANTHER" id="PTHR42756:SF1">
    <property type="entry name" value="TRANSCRIPTIONAL REPRESSOR OF EMRAB OPERON"/>
    <property type="match status" value="1"/>
</dbReference>
<dbReference type="EMBL" id="LSCQ01000044">
    <property type="protein sequence ID" value="KXB36327.1"/>
    <property type="molecule type" value="Genomic_DNA"/>
</dbReference>
<dbReference type="SUPFAM" id="SSF46785">
    <property type="entry name" value="Winged helix' DNA-binding domain"/>
    <property type="match status" value="1"/>
</dbReference>
<dbReference type="STRING" id="87541.AWM71_06495"/>
<dbReference type="OrthoDB" id="2309542at2"/>
<dbReference type="GO" id="GO:0003700">
    <property type="term" value="F:DNA-binding transcription factor activity"/>
    <property type="evidence" value="ECO:0007669"/>
    <property type="project" value="InterPro"/>
</dbReference>
<dbReference type="GO" id="GO:0003677">
    <property type="term" value="F:DNA binding"/>
    <property type="evidence" value="ECO:0007669"/>
    <property type="project" value="UniProtKB-KW"/>
</dbReference>
<dbReference type="RefSeq" id="WP_060936827.1">
    <property type="nucleotide sequence ID" value="NZ_JASOZP010000033.1"/>
</dbReference>
<feature type="domain" description="HTH marR-type" evidence="4">
    <location>
        <begin position="3"/>
        <end position="135"/>
    </location>
</feature>
<proteinExistence type="predicted"/>
<evidence type="ECO:0000256" key="3">
    <source>
        <dbReference type="ARBA" id="ARBA00023163"/>
    </source>
</evidence>
<dbReference type="PATRIC" id="fig|87541.4.peg.901"/>
<keyword evidence="3" id="KW-0804">Transcription</keyword>
<name>A0A133XZG1_9LACT</name>
<dbReference type="Proteomes" id="UP000070422">
    <property type="component" value="Unassembled WGS sequence"/>
</dbReference>
<dbReference type="AlphaFoldDB" id="A0A133XZG1"/>
<dbReference type="InterPro" id="IPR036390">
    <property type="entry name" value="WH_DNA-bd_sf"/>
</dbReference>